<dbReference type="EMBL" id="JAWLUP010000042">
    <property type="protein sequence ID" value="MDV7266216.1"/>
    <property type="molecule type" value="Genomic_DNA"/>
</dbReference>
<organism evidence="2 3">
    <name type="scientific">Rhodococcus oxybenzonivorans</name>
    <dbReference type="NCBI Taxonomy" id="1990687"/>
    <lineage>
        <taxon>Bacteria</taxon>
        <taxon>Bacillati</taxon>
        <taxon>Actinomycetota</taxon>
        <taxon>Actinomycetes</taxon>
        <taxon>Mycobacteriales</taxon>
        <taxon>Nocardiaceae</taxon>
        <taxon>Rhodococcus</taxon>
    </lineage>
</organism>
<proteinExistence type="predicted"/>
<dbReference type="RefSeq" id="WP_213572222.1">
    <property type="nucleotide sequence ID" value="NZ_JAWLUP010000042.1"/>
</dbReference>
<evidence type="ECO:0000313" key="2">
    <source>
        <dbReference type="EMBL" id="MDV7266216.1"/>
    </source>
</evidence>
<feature type="chain" id="PRO_5041907107" description="Secreted protein" evidence="1">
    <location>
        <begin position="31"/>
        <end position="205"/>
    </location>
</feature>
<feature type="signal peptide" evidence="1">
    <location>
        <begin position="1"/>
        <end position="30"/>
    </location>
</feature>
<sequence length="205" mass="21048">MFRSTLFRRATTVLASAAVACTLSAAPASAQPLPDAARGIGELQALAAEMSPVASNAVNQLLGASVFVPKDVLELGLTTPQDFMYPSPTLGCGVADEPATVTLASAQAGPNLFPPITAGQLRFQAIPAYVAIPQSSDLSVAWINLNTFQGGIVKLDDRLPIINTPLLSKIVDTGAGTVLGTMFGTVSYPGNVNCTVVPTVGTFTS</sequence>
<comment type="caution">
    <text evidence="2">The sequence shown here is derived from an EMBL/GenBank/DDBJ whole genome shotgun (WGS) entry which is preliminary data.</text>
</comment>
<evidence type="ECO:0008006" key="4">
    <source>
        <dbReference type="Google" id="ProtNLM"/>
    </source>
</evidence>
<dbReference type="PROSITE" id="PS51257">
    <property type="entry name" value="PROKAR_LIPOPROTEIN"/>
    <property type="match status" value="1"/>
</dbReference>
<protein>
    <recommendedName>
        <fullName evidence="4">Secreted protein</fullName>
    </recommendedName>
</protein>
<evidence type="ECO:0000256" key="1">
    <source>
        <dbReference type="SAM" id="SignalP"/>
    </source>
</evidence>
<dbReference type="Proteomes" id="UP001185863">
    <property type="component" value="Unassembled WGS sequence"/>
</dbReference>
<accession>A0AAE4V019</accession>
<gene>
    <name evidence="2" type="ORF">R4315_16945</name>
</gene>
<name>A0AAE4V019_9NOCA</name>
<reference evidence="2" key="1">
    <citation type="submission" date="2023-10" db="EMBL/GenBank/DDBJ databases">
        <title>Development of a sustainable strategy for remediation of hydrocarbon-contaminated territories based on the waste exchange concept.</title>
        <authorList>
            <person name="Krivoruchko A."/>
        </authorList>
    </citation>
    <scope>NUCLEOTIDE SEQUENCE</scope>
    <source>
        <strain evidence="2">IEGM 68</strain>
    </source>
</reference>
<evidence type="ECO:0000313" key="3">
    <source>
        <dbReference type="Proteomes" id="UP001185863"/>
    </source>
</evidence>
<dbReference type="AlphaFoldDB" id="A0AAE4V019"/>
<keyword evidence="1" id="KW-0732">Signal</keyword>